<sequence>MAATESIRFLLLDDQWRPLGHVDGSRDWRHVLQELLLQGSHWLIVEQVRPNEGSPHPRRDDIRLARSIARRLRPMEVKLADHVIHGGREQFSFRAAGLL</sequence>
<accession>A0ABT0DY67</accession>
<feature type="domain" description="RadC-like JAB" evidence="1">
    <location>
        <begin position="27"/>
        <end position="97"/>
    </location>
</feature>
<proteinExistence type="predicted"/>
<dbReference type="Proteomes" id="UP001203512">
    <property type="component" value="Unassembled WGS sequence"/>
</dbReference>
<evidence type="ECO:0000313" key="3">
    <source>
        <dbReference type="Proteomes" id="UP001203512"/>
    </source>
</evidence>
<dbReference type="Gene3D" id="3.40.140.10">
    <property type="entry name" value="Cytidine Deaminase, domain 2"/>
    <property type="match status" value="1"/>
</dbReference>
<dbReference type="Pfam" id="PF04002">
    <property type="entry name" value="RadC"/>
    <property type="match status" value="1"/>
</dbReference>
<gene>
    <name evidence="2" type="ORF">MU848_10740</name>
</gene>
<dbReference type="EMBL" id="JALKHS010000007">
    <property type="protein sequence ID" value="MCK0532056.1"/>
    <property type="molecule type" value="Genomic_DNA"/>
</dbReference>
<comment type="caution">
    <text evidence="2">The sequence shown here is derived from an EMBL/GenBank/DDBJ whole genome shotgun (WGS) entry which is preliminary data.</text>
</comment>
<dbReference type="InterPro" id="IPR025657">
    <property type="entry name" value="RadC_JAB"/>
</dbReference>
<evidence type="ECO:0000313" key="2">
    <source>
        <dbReference type="EMBL" id="MCK0532056.1"/>
    </source>
</evidence>
<organism evidence="2 3">
    <name type="scientific">Sphingobium agri</name>
    <dbReference type="NCBI Taxonomy" id="2933566"/>
    <lineage>
        <taxon>Bacteria</taxon>
        <taxon>Pseudomonadati</taxon>
        <taxon>Pseudomonadota</taxon>
        <taxon>Alphaproteobacteria</taxon>
        <taxon>Sphingomonadales</taxon>
        <taxon>Sphingomonadaceae</taxon>
        <taxon>Sphingobium</taxon>
    </lineage>
</organism>
<protein>
    <submittedName>
        <fullName evidence="2">DNA repair protein RadC</fullName>
    </submittedName>
</protein>
<reference evidence="2 3" key="1">
    <citation type="submission" date="2022-04" db="EMBL/GenBank/DDBJ databases">
        <authorList>
            <person name="Huq M.A."/>
        </authorList>
    </citation>
    <scope>NUCLEOTIDE SEQUENCE [LARGE SCALE GENOMIC DNA]</scope>
    <source>
        <strain evidence="2 3">MAH-33</strain>
    </source>
</reference>
<evidence type="ECO:0000259" key="1">
    <source>
        <dbReference type="Pfam" id="PF04002"/>
    </source>
</evidence>
<keyword evidence="3" id="KW-1185">Reference proteome</keyword>
<name>A0ABT0DY67_9SPHN</name>